<dbReference type="InterPro" id="IPR011251">
    <property type="entry name" value="Luciferase-like_dom"/>
</dbReference>
<keyword evidence="1" id="KW-0285">Flavoprotein</keyword>
<dbReference type="EMBL" id="RFFI01000093">
    <property type="protein sequence ID" value="RMI06803.1"/>
    <property type="molecule type" value="Genomic_DNA"/>
</dbReference>
<evidence type="ECO:0000256" key="5">
    <source>
        <dbReference type="SAM" id="MobiDB-lite"/>
    </source>
</evidence>
<dbReference type="PANTHER" id="PTHR30011">
    <property type="entry name" value="ALKANESULFONATE MONOOXYGENASE-RELATED"/>
    <property type="match status" value="1"/>
</dbReference>
<accession>A0A3M2J5J7</accession>
<keyword evidence="2" id="KW-0288">FMN</keyword>
<dbReference type="RefSeq" id="WP_122150366.1">
    <property type="nucleotide sequence ID" value="NZ_RFFI01000093.1"/>
</dbReference>
<reference evidence="7 8" key="1">
    <citation type="submission" date="2018-10" db="EMBL/GenBank/DDBJ databases">
        <title>Isolation, diversity and antifungal activity of actinobacteria from wheat.</title>
        <authorList>
            <person name="Han C."/>
        </authorList>
    </citation>
    <scope>NUCLEOTIDE SEQUENCE [LARGE SCALE GENOMIC DNA]</scope>
    <source>
        <strain evidence="7 8">NEAU-YY56</strain>
    </source>
</reference>
<dbReference type="InterPro" id="IPR036661">
    <property type="entry name" value="Luciferase-like_sf"/>
</dbReference>
<dbReference type="InterPro" id="IPR051260">
    <property type="entry name" value="Diverse_substr_monoxygenases"/>
</dbReference>
<evidence type="ECO:0000256" key="2">
    <source>
        <dbReference type="ARBA" id="ARBA00022643"/>
    </source>
</evidence>
<name>A0A3M2J5J7_9CELL</name>
<keyword evidence="8" id="KW-1185">Reference proteome</keyword>
<feature type="region of interest" description="Disordered" evidence="5">
    <location>
        <begin position="359"/>
        <end position="400"/>
    </location>
</feature>
<evidence type="ECO:0000259" key="6">
    <source>
        <dbReference type="Pfam" id="PF00296"/>
    </source>
</evidence>
<dbReference type="AlphaFoldDB" id="A0A3M2J5J7"/>
<evidence type="ECO:0000256" key="4">
    <source>
        <dbReference type="ARBA" id="ARBA00023033"/>
    </source>
</evidence>
<feature type="compositionally biased region" description="Low complexity" evidence="5">
    <location>
        <begin position="374"/>
        <end position="389"/>
    </location>
</feature>
<evidence type="ECO:0000256" key="3">
    <source>
        <dbReference type="ARBA" id="ARBA00023002"/>
    </source>
</evidence>
<comment type="caution">
    <text evidence="7">The sequence shown here is derived from an EMBL/GenBank/DDBJ whole genome shotgun (WGS) entry which is preliminary data.</text>
</comment>
<dbReference type="GO" id="GO:0004497">
    <property type="term" value="F:monooxygenase activity"/>
    <property type="evidence" value="ECO:0007669"/>
    <property type="project" value="UniProtKB-KW"/>
</dbReference>
<sequence>MPATSPRTARRALLGVDLTAAGARPGAHGALGAVAARAFDGERLARLVHRADRGLLDLVVLGDGLLLHPGRRQVAGRLDAAVAAARVAPLVRTAALVAGVPHRGVDPAHLAGAIRGVQGAAGGPVGWQLSGPATAEDPLDEHAWATRAAEAVEQVRAAWAAGEPGAVRRDDDGRFRVDHDGIRFAVRGRTAGGRGAGRTRPDADAGKRPDDAGLPLVVVPVAGPAAEDLAGRYADLARLTAPDLESAAAARARIRAAAVAAGRSPDAVRVLLDVDVALADDRASATARLDLVRAVEQPDLGVTGAVLAGTGADLATVLADAVRDGAVDGFVARPTSAETDLAVLVERTVPALQQSGAFRLRPGAEDVPARTRTRTAAPTPAPTSTPTEAGAWSAAPFALT</sequence>
<dbReference type="Gene3D" id="3.20.20.30">
    <property type="entry name" value="Luciferase-like domain"/>
    <property type="match status" value="1"/>
</dbReference>
<organism evidence="7 8">
    <name type="scientific">Cellulomonas triticagri</name>
    <dbReference type="NCBI Taxonomy" id="2483352"/>
    <lineage>
        <taxon>Bacteria</taxon>
        <taxon>Bacillati</taxon>
        <taxon>Actinomycetota</taxon>
        <taxon>Actinomycetes</taxon>
        <taxon>Micrococcales</taxon>
        <taxon>Cellulomonadaceae</taxon>
        <taxon>Cellulomonas</taxon>
    </lineage>
</organism>
<feature type="compositionally biased region" description="Basic and acidic residues" evidence="5">
    <location>
        <begin position="199"/>
        <end position="211"/>
    </location>
</feature>
<feature type="region of interest" description="Disordered" evidence="5">
    <location>
        <begin position="190"/>
        <end position="211"/>
    </location>
</feature>
<dbReference type="SUPFAM" id="SSF51679">
    <property type="entry name" value="Bacterial luciferase-like"/>
    <property type="match status" value="1"/>
</dbReference>
<evidence type="ECO:0000313" key="8">
    <source>
        <dbReference type="Proteomes" id="UP000269289"/>
    </source>
</evidence>
<dbReference type="GO" id="GO:0016705">
    <property type="term" value="F:oxidoreductase activity, acting on paired donors, with incorporation or reduction of molecular oxygen"/>
    <property type="evidence" value="ECO:0007669"/>
    <property type="project" value="InterPro"/>
</dbReference>
<dbReference type="Pfam" id="PF00296">
    <property type="entry name" value="Bac_luciferase"/>
    <property type="match status" value="1"/>
</dbReference>
<feature type="domain" description="Luciferase-like" evidence="6">
    <location>
        <begin position="35"/>
        <end position="291"/>
    </location>
</feature>
<evidence type="ECO:0000256" key="1">
    <source>
        <dbReference type="ARBA" id="ARBA00022630"/>
    </source>
</evidence>
<dbReference type="PANTHER" id="PTHR30011:SF16">
    <property type="entry name" value="C2H2 FINGER DOMAIN TRANSCRIPTION FACTOR (EUROFUNG)-RELATED"/>
    <property type="match status" value="1"/>
</dbReference>
<dbReference type="Proteomes" id="UP000269289">
    <property type="component" value="Unassembled WGS sequence"/>
</dbReference>
<gene>
    <name evidence="7" type="ORF">EBM89_15145</name>
</gene>
<protein>
    <submittedName>
        <fullName evidence="7">LLM class flavin-dependent oxidoreductase</fullName>
    </submittedName>
</protein>
<proteinExistence type="predicted"/>
<keyword evidence="4" id="KW-0503">Monooxygenase</keyword>
<dbReference type="OrthoDB" id="3265338at2"/>
<evidence type="ECO:0000313" key="7">
    <source>
        <dbReference type="EMBL" id="RMI06803.1"/>
    </source>
</evidence>
<keyword evidence="3" id="KW-0560">Oxidoreductase</keyword>